<evidence type="ECO:0000313" key="2">
    <source>
        <dbReference type="Proteomes" id="UP000054977"/>
    </source>
</evidence>
<gene>
    <name evidence="1" type="ORF">AWB65_06514</name>
</gene>
<sequence length="337" mass="37708">MSRLFCVRSVVILLFFALSGCRSWFQSSDQVLVREPGQRVYGDPVAVQKEAVNHWEYALLSQAAYLKAEEIAAAQGNTGKDAVDSRIATTAGKTESCPEPAAALLEAKWTYWKDFPDSHLRDEFKKVNLRVEVWERKTPPAVVVTFGGTVFESLNDWKSNLRWFLPIRDDEYTQLVKEFVPAFTTEYRRHVFIGNSKTPPIYSTGHSLGGGLAQQFAYALPVKPDGLIVDRVIVFDPSPVTGYYSVEEGVRTRGAKRLVIDRVFERGEVLASVRSILAFFYRPSEESPAVRAVRYNFEGIVNPITAHSMSRLACGLFETAKGQLGHRVESDDTTAGK</sequence>
<reference evidence="1" key="1">
    <citation type="submission" date="2016-01" db="EMBL/GenBank/DDBJ databases">
        <authorList>
            <person name="Peeters C."/>
        </authorList>
    </citation>
    <scope>NUCLEOTIDE SEQUENCE [LARGE SCALE GENOMIC DNA]</scope>
    <source>
        <strain evidence="1">LMG 22934</strain>
    </source>
</reference>
<dbReference type="InterPro" id="IPR029058">
    <property type="entry name" value="AB_hydrolase_fold"/>
</dbReference>
<organism evidence="1 2">
    <name type="scientific">Caballeronia humi</name>
    <dbReference type="NCBI Taxonomy" id="326474"/>
    <lineage>
        <taxon>Bacteria</taxon>
        <taxon>Pseudomonadati</taxon>
        <taxon>Pseudomonadota</taxon>
        <taxon>Betaproteobacteria</taxon>
        <taxon>Burkholderiales</taxon>
        <taxon>Burkholderiaceae</taxon>
        <taxon>Caballeronia</taxon>
    </lineage>
</organism>
<protein>
    <recommendedName>
        <fullName evidence="3">Lipoprotein</fullName>
    </recommendedName>
</protein>
<name>A0A158JG30_9BURK</name>
<accession>A0A158JG30</accession>
<dbReference type="SUPFAM" id="SSF53474">
    <property type="entry name" value="alpha/beta-Hydrolases"/>
    <property type="match status" value="1"/>
</dbReference>
<proteinExistence type="predicted"/>
<dbReference type="Proteomes" id="UP000054977">
    <property type="component" value="Unassembled WGS sequence"/>
</dbReference>
<comment type="caution">
    <text evidence="1">The sequence shown here is derived from an EMBL/GenBank/DDBJ whole genome shotgun (WGS) entry which is preliminary data.</text>
</comment>
<dbReference type="Gene3D" id="3.40.50.1820">
    <property type="entry name" value="alpha/beta hydrolase"/>
    <property type="match status" value="1"/>
</dbReference>
<evidence type="ECO:0008006" key="3">
    <source>
        <dbReference type="Google" id="ProtNLM"/>
    </source>
</evidence>
<dbReference type="EMBL" id="FCNW02000088">
    <property type="protein sequence ID" value="SAL67429.1"/>
    <property type="molecule type" value="Genomic_DNA"/>
</dbReference>
<dbReference type="AlphaFoldDB" id="A0A158JG30"/>
<dbReference type="Pfam" id="PF26363">
    <property type="entry name" value="Phospholipase-like"/>
    <property type="match status" value="1"/>
</dbReference>
<dbReference type="PROSITE" id="PS51257">
    <property type="entry name" value="PROKAR_LIPOPROTEIN"/>
    <property type="match status" value="1"/>
</dbReference>
<evidence type="ECO:0000313" key="1">
    <source>
        <dbReference type="EMBL" id="SAL67429.1"/>
    </source>
</evidence>
<keyword evidence="2" id="KW-1185">Reference proteome</keyword>